<accession>A0AAV9GT02</accession>
<name>A0AAV9GT02_9PEZI</name>
<sequence length="326" mass="37136">MADHNAGEIPDCIRSRRGMILGMIAAKLGPLTYQKENECLDKAADVAFANLHNRRFRRVSFPYWEYCLDMELWALFVNKKSLFPFAWMKGKENGGEDDWRFAGEPSSKYKSMLESRDQAKSKESGNKFSFYIDESTRGDVGNVGRLLNKITINRETYGSVSAWDVKASRCLKKARKIGSLLASYDDSEKPDAPVEVELTEKDKAVIAYRKERARKVKAPANLGRDGSASPRKRPANQSAPRGRSPDRGYYNRNTGSHENFDSGRNRRNSRSRSPRSRRPERPSYARLQSPLRRSDDRDDRMTIGHSRASDGSARPSRHNRGCSRIF</sequence>
<keyword evidence="3" id="KW-1185">Reference proteome</keyword>
<feature type="compositionally biased region" description="Basic and acidic residues" evidence="1">
    <location>
        <begin position="292"/>
        <end position="302"/>
    </location>
</feature>
<protein>
    <submittedName>
        <fullName evidence="2">Uncharacterized protein</fullName>
    </submittedName>
</protein>
<evidence type="ECO:0000256" key="1">
    <source>
        <dbReference type="SAM" id="MobiDB-lite"/>
    </source>
</evidence>
<evidence type="ECO:0000313" key="3">
    <source>
        <dbReference type="Proteomes" id="UP001321760"/>
    </source>
</evidence>
<feature type="compositionally biased region" description="Basic residues" evidence="1">
    <location>
        <begin position="315"/>
        <end position="326"/>
    </location>
</feature>
<proteinExistence type="predicted"/>
<dbReference type="EMBL" id="MU865929">
    <property type="protein sequence ID" value="KAK4451124.1"/>
    <property type="molecule type" value="Genomic_DNA"/>
</dbReference>
<feature type="region of interest" description="Disordered" evidence="1">
    <location>
        <begin position="216"/>
        <end position="326"/>
    </location>
</feature>
<feature type="compositionally biased region" description="Basic residues" evidence="1">
    <location>
        <begin position="265"/>
        <end position="276"/>
    </location>
</feature>
<dbReference type="Proteomes" id="UP001321760">
    <property type="component" value="Unassembled WGS sequence"/>
</dbReference>
<comment type="caution">
    <text evidence="2">The sequence shown here is derived from an EMBL/GenBank/DDBJ whole genome shotgun (WGS) entry which is preliminary data.</text>
</comment>
<organism evidence="2 3">
    <name type="scientific">Podospora aff. communis PSN243</name>
    <dbReference type="NCBI Taxonomy" id="3040156"/>
    <lineage>
        <taxon>Eukaryota</taxon>
        <taxon>Fungi</taxon>
        <taxon>Dikarya</taxon>
        <taxon>Ascomycota</taxon>
        <taxon>Pezizomycotina</taxon>
        <taxon>Sordariomycetes</taxon>
        <taxon>Sordariomycetidae</taxon>
        <taxon>Sordariales</taxon>
        <taxon>Podosporaceae</taxon>
        <taxon>Podospora</taxon>
    </lineage>
</organism>
<reference evidence="2" key="1">
    <citation type="journal article" date="2023" name="Mol. Phylogenet. Evol.">
        <title>Genome-scale phylogeny and comparative genomics of the fungal order Sordariales.</title>
        <authorList>
            <person name="Hensen N."/>
            <person name="Bonometti L."/>
            <person name="Westerberg I."/>
            <person name="Brannstrom I.O."/>
            <person name="Guillou S."/>
            <person name="Cros-Aarteil S."/>
            <person name="Calhoun S."/>
            <person name="Haridas S."/>
            <person name="Kuo A."/>
            <person name="Mondo S."/>
            <person name="Pangilinan J."/>
            <person name="Riley R."/>
            <person name="LaButti K."/>
            <person name="Andreopoulos B."/>
            <person name="Lipzen A."/>
            <person name="Chen C."/>
            <person name="Yan M."/>
            <person name="Daum C."/>
            <person name="Ng V."/>
            <person name="Clum A."/>
            <person name="Steindorff A."/>
            <person name="Ohm R.A."/>
            <person name="Martin F."/>
            <person name="Silar P."/>
            <person name="Natvig D.O."/>
            <person name="Lalanne C."/>
            <person name="Gautier V."/>
            <person name="Ament-Velasquez S.L."/>
            <person name="Kruys A."/>
            <person name="Hutchinson M.I."/>
            <person name="Powell A.J."/>
            <person name="Barry K."/>
            <person name="Miller A.N."/>
            <person name="Grigoriev I.V."/>
            <person name="Debuchy R."/>
            <person name="Gladieux P."/>
            <person name="Hiltunen Thoren M."/>
            <person name="Johannesson H."/>
        </authorList>
    </citation>
    <scope>NUCLEOTIDE SEQUENCE</scope>
    <source>
        <strain evidence="2">PSN243</strain>
    </source>
</reference>
<dbReference type="AlphaFoldDB" id="A0AAV9GT02"/>
<evidence type="ECO:0000313" key="2">
    <source>
        <dbReference type="EMBL" id="KAK4451124.1"/>
    </source>
</evidence>
<reference evidence="2" key="2">
    <citation type="submission" date="2023-05" db="EMBL/GenBank/DDBJ databases">
        <authorList>
            <consortium name="Lawrence Berkeley National Laboratory"/>
            <person name="Steindorff A."/>
            <person name="Hensen N."/>
            <person name="Bonometti L."/>
            <person name="Westerberg I."/>
            <person name="Brannstrom I.O."/>
            <person name="Guillou S."/>
            <person name="Cros-Aarteil S."/>
            <person name="Calhoun S."/>
            <person name="Haridas S."/>
            <person name="Kuo A."/>
            <person name="Mondo S."/>
            <person name="Pangilinan J."/>
            <person name="Riley R."/>
            <person name="Labutti K."/>
            <person name="Andreopoulos B."/>
            <person name="Lipzen A."/>
            <person name="Chen C."/>
            <person name="Yanf M."/>
            <person name="Daum C."/>
            <person name="Ng V."/>
            <person name="Clum A."/>
            <person name="Ohm R."/>
            <person name="Martin F."/>
            <person name="Silar P."/>
            <person name="Natvig D."/>
            <person name="Lalanne C."/>
            <person name="Gautier V."/>
            <person name="Ament-Velasquez S.L."/>
            <person name="Kruys A."/>
            <person name="Hutchinson M.I."/>
            <person name="Powell A.J."/>
            <person name="Barry K."/>
            <person name="Miller A.N."/>
            <person name="Grigoriev I.V."/>
            <person name="Debuchy R."/>
            <person name="Gladieux P."/>
            <person name="Thoren M.H."/>
            <person name="Johannesson H."/>
        </authorList>
    </citation>
    <scope>NUCLEOTIDE SEQUENCE</scope>
    <source>
        <strain evidence="2">PSN243</strain>
    </source>
</reference>
<gene>
    <name evidence="2" type="ORF">QBC34DRAFT_401395</name>
</gene>